<dbReference type="RefSeq" id="XP_018190648.1">
    <property type="nucleotide sequence ID" value="XM_018336770.1"/>
</dbReference>
<name>A0A165IM41_XYLHT</name>
<evidence type="ECO:0000313" key="2">
    <source>
        <dbReference type="Proteomes" id="UP000076632"/>
    </source>
</evidence>
<dbReference type="EMBL" id="KV407455">
    <property type="protein sequence ID" value="KZF25093.1"/>
    <property type="molecule type" value="Genomic_DNA"/>
</dbReference>
<evidence type="ECO:0000313" key="1">
    <source>
        <dbReference type="EMBL" id="KZF25093.1"/>
    </source>
</evidence>
<accession>A0A165IM41</accession>
<protein>
    <submittedName>
        <fullName evidence="1">Uncharacterized protein</fullName>
    </submittedName>
</protein>
<sequence>MHLASRRTSTCGYSWFPEVIGVQIQDEFYRGKIAQNSGTRKRELGSLARLLKSLFLALLPFLSFLPSGRQRFATTNDSETMMSYYRRTFGPQWGPCAADRYVAHVLVVRHSKCAPWMENHICGQ</sequence>
<dbReference type="AlphaFoldDB" id="A0A165IM41"/>
<gene>
    <name evidence="1" type="ORF">L228DRAFT_61933</name>
</gene>
<reference evidence="1 2" key="1">
    <citation type="journal article" date="2016" name="Fungal Biol.">
        <title>The genome of Xylona heveae provides a window into fungal endophytism.</title>
        <authorList>
            <person name="Gazis R."/>
            <person name="Kuo A."/>
            <person name="Riley R."/>
            <person name="LaButti K."/>
            <person name="Lipzen A."/>
            <person name="Lin J."/>
            <person name="Amirebrahimi M."/>
            <person name="Hesse C.N."/>
            <person name="Spatafora J.W."/>
            <person name="Henrissat B."/>
            <person name="Hainaut M."/>
            <person name="Grigoriev I.V."/>
            <person name="Hibbett D.S."/>
        </authorList>
    </citation>
    <scope>NUCLEOTIDE SEQUENCE [LARGE SCALE GENOMIC DNA]</scope>
    <source>
        <strain evidence="1 2">TC161</strain>
    </source>
</reference>
<organism evidence="1 2">
    <name type="scientific">Xylona heveae (strain CBS 132557 / TC161)</name>
    <dbReference type="NCBI Taxonomy" id="1328760"/>
    <lineage>
        <taxon>Eukaryota</taxon>
        <taxon>Fungi</taxon>
        <taxon>Dikarya</taxon>
        <taxon>Ascomycota</taxon>
        <taxon>Pezizomycotina</taxon>
        <taxon>Xylonomycetes</taxon>
        <taxon>Xylonales</taxon>
        <taxon>Xylonaceae</taxon>
        <taxon>Xylona</taxon>
    </lineage>
</organism>
<dbReference type="GeneID" id="28901907"/>
<dbReference type="InParanoid" id="A0A165IM41"/>
<keyword evidence="2" id="KW-1185">Reference proteome</keyword>
<dbReference type="Proteomes" id="UP000076632">
    <property type="component" value="Unassembled WGS sequence"/>
</dbReference>
<proteinExistence type="predicted"/>